<evidence type="ECO:0000313" key="2">
    <source>
        <dbReference type="EMBL" id="MBP2296084.1"/>
    </source>
</evidence>
<comment type="caution">
    <text evidence="2">The sequence shown here is derived from an EMBL/GenBank/DDBJ whole genome shotgun (WGS) entry which is preliminary data.</text>
</comment>
<reference evidence="2 3" key="1">
    <citation type="submission" date="2021-03" db="EMBL/GenBank/DDBJ databases">
        <title>Genomic Encyclopedia of Type Strains, Phase III (KMG-III): the genomes of soil and plant-associated and newly described type strains.</title>
        <authorList>
            <person name="Whitman W."/>
        </authorList>
    </citation>
    <scope>NUCLEOTIDE SEQUENCE [LARGE SCALE GENOMIC DNA]</scope>
    <source>
        <strain evidence="2 3">IMMIB AFH-6</strain>
    </source>
</reference>
<organism evidence="2 3">
    <name type="scientific">Azospirillum rugosum</name>
    <dbReference type="NCBI Taxonomy" id="416170"/>
    <lineage>
        <taxon>Bacteria</taxon>
        <taxon>Pseudomonadati</taxon>
        <taxon>Pseudomonadota</taxon>
        <taxon>Alphaproteobacteria</taxon>
        <taxon>Rhodospirillales</taxon>
        <taxon>Azospirillaceae</taxon>
        <taxon>Azospirillum</taxon>
    </lineage>
</organism>
<proteinExistence type="predicted"/>
<keyword evidence="3" id="KW-1185">Reference proteome</keyword>
<evidence type="ECO:0000259" key="1">
    <source>
        <dbReference type="Pfam" id="PF09836"/>
    </source>
</evidence>
<protein>
    <recommendedName>
        <fullName evidence="1">Putative DNA-binding domain-containing protein</fullName>
    </recommendedName>
</protein>
<evidence type="ECO:0000313" key="3">
    <source>
        <dbReference type="Proteomes" id="UP000781958"/>
    </source>
</evidence>
<dbReference type="RefSeq" id="WP_209770824.1">
    <property type="nucleotide sequence ID" value="NZ_JAGINP010000027.1"/>
</dbReference>
<accession>A0ABS4SU38</accession>
<dbReference type="EMBL" id="JAGINP010000027">
    <property type="protein sequence ID" value="MBP2296084.1"/>
    <property type="molecule type" value="Genomic_DNA"/>
</dbReference>
<dbReference type="InterPro" id="IPR044922">
    <property type="entry name" value="DUF2063_N_sf"/>
</dbReference>
<dbReference type="Gene3D" id="1.10.150.690">
    <property type="entry name" value="DUF2063"/>
    <property type="match status" value="1"/>
</dbReference>
<feature type="domain" description="Putative DNA-binding" evidence="1">
    <location>
        <begin position="5"/>
        <end position="95"/>
    </location>
</feature>
<dbReference type="Pfam" id="PF09836">
    <property type="entry name" value="DUF2063"/>
    <property type="match status" value="1"/>
</dbReference>
<dbReference type="InterPro" id="IPR018640">
    <property type="entry name" value="DUF2063"/>
</dbReference>
<dbReference type="Proteomes" id="UP000781958">
    <property type="component" value="Unassembled WGS sequence"/>
</dbReference>
<gene>
    <name evidence="2" type="ORF">J2851_005899</name>
</gene>
<sequence length="284" mass="29893">MLHDLQAAMRCELLRAGTGLPPGIESDAIPASFRFAIYANNVAGSLVEALEAAFPATLRLLGGAVFRTRALAFVRRHPPGAPQLLAYGDGFPDHLARRVPERPAAADLARLEWAWNAAYFAADAPVLDIAALRALPAERYPALRLALHPSAHLLTCAHPVLELWNALRRGGEAPTATAGTQHLLIVRPLLEVQAVTLGPGEMTFLMALSAGSALSRAAAAAVSTEPGFDLQATLLAHLQLGSFTAFTIPRPRSEPCRTSPSGAACANTARCTTCPPLPQPPSTG</sequence>
<name>A0ABS4SU38_9PROT</name>